<dbReference type="Proteomes" id="UP000249720">
    <property type="component" value="Unassembled WGS sequence"/>
</dbReference>
<dbReference type="EMBL" id="QKZV01000006">
    <property type="protein sequence ID" value="PZX61946.1"/>
    <property type="molecule type" value="Genomic_DNA"/>
</dbReference>
<evidence type="ECO:0000313" key="2">
    <source>
        <dbReference type="Proteomes" id="UP000249720"/>
    </source>
</evidence>
<dbReference type="AlphaFoldDB" id="A0A2W7RST5"/>
<gene>
    <name evidence="1" type="ORF">LX80_02110</name>
</gene>
<name>A0A2W7RST5_9BACT</name>
<protein>
    <submittedName>
        <fullName evidence="1">Uncharacterized protein</fullName>
    </submittedName>
</protein>
<proteinExistence type="predicted"/>
<sequence length="221" mass="26129">MFLNPTLLQVTNRCASPSMRLLKSITLLFFWTQSFSQDNGLIKLVFNDKSNFDITTLLENKMPTVFYVMNKTDTWNTCRFHIDQDLSSEAVRKELEGDEHSPYTYCYIFKDTAVNKLFNDSERQQLYLFSKSIKPRLLVDTFKVFKLIKSYEKAKNGFFFSVTDPIFTTDNEFAFLDITTFKKDKDTKELRFAYFGHTFLIYQNLKGKGWTRIKKIDYLVL</sequence>
<accession>A0A2W7RST5</accession>
<evidence type="ECO:0000313" key="1">
    <source>
        <dbReference type="EMBL" id="PZX61946.1"/>
    </source>
</evidence>
<comment type="caution">
    <text evidence="1">The sequence shown here is derived from an EMBL/GenBank/DDBJ whole genome shotgun (WGS) entry which is preliminary data.</text>
</comment>
<organism evidence="1 2">
    <name type="scientific">Hydrotalea sandarakina</name>
    <dbReference type="NCBI Taxonomy" id="1004304"/>
    <lineage>
        <taxon>Bacteria</taxon>
        <taxon>Pseudomonadati</taxon>
        <taxon>Bacteroidota</taxon>
        <taxon>Chitinophagia</taxon>
        <taxon>Chitinophagales</taxon>
        <taxon>Chitinophagaceae</taxon>
        <taxon>Hydrotalea</taxon>
    </lineage>
</organism>
<reference evidence="1 2" key="1">
    <citation type="submission" date="2018-06" db="EMBL/GenBank/DDBJ databases">
        <title>Genomic Encyclopedia of Archaeal and Bacterial Type Strains, Phase II (KMG-II): from individual species to whole genera.</title>
        <authorList>
            <person name="Goeker M."/>
        </authorList>
    </citation>
    <scope>NUCLEOTIDE SEQUENCE [LARGE SCALE GENOMIC DNA]</scope>
    <source>
        <strain evidence="1 2">DSM 23241</strain>
    </source>
</reference>
<keyword evidence="2" id="KW-1185">Reference proteome</keyword>